<comment type="subcellular location">
    <subcellularLocation>
        <location evidence="1 12">Cell outer membrane</location>
        <topology evidence="1 12">Multi-pass membrane protein</topology>
    </subcellularLocation>
</comment>
<evidence type="ECO:0000256" key="8">
    <source>
        <dbReference type="ARBA" id="ARBA00023065"/>
    </source>
</evidence>
<evidence type="ECO:0000256" key="5">
    <source>
        <dbReference type="ARBA" id="ARBA00022692"/>
    </source>
</evidence>
<evidence type="ECO:0000256" key="2">
    <source>
        <dbReference type="ARBA" id="ARBA00022448"/>
    </source>
</evidence>
<evidence type="ECO:0000256" key="9">
    <source>
        <dbReference type="ARBA" id="ARBA00023077"/>
    </source>
</evidence>
<evidence type="ECO:0000256" key="10">
    <source>
        <dbReference type="ARBA" id="ARBA00023136"/>
    </source>
</evidence>
<sequence>MAVKGRFTGARVWATAWQVPFIMGLAAPSIAANAADEGRQAGALEEVVVTARKREESLQDTPIAISAFSAAALERQQIASTEDLDQVAPNLQFASYGPLTGNNSAAQVYIRGIGQSDGSSGVDPGVGLYIDDVYMGRSVGGVLDFRDISNVQILRGPQGTLFGRNTIGGAVLLTTTLPGKEFGGTARVGIGDDNLYEGFVAVDVPIADTLAARFSVGARQRDGYVTRVFDGVDLGNEDTYTVQSSLQWLPNDSLTLTLRGDYTKEDENGSPFVFAAINESQVFPAAISRGNGCPGATFPPPSVPQNIVDERCANDATWNLGKYRNGGNAPAESSLENWGTSATLQWELTDAFALKSITAYRELEWSGSRDADNTGLLVLHTDYSSAGDQFSQELQALVETERLRGVVGAFYFEEAIDDFLLVPFAAPPPLVASGAIPGSLDYQRALIDNDNFALFTQWTYNATEALSLTAGVRYTEETKGIQITSFTVTPLTAPVRIPTTLNTPFVAGPGLNVIPQPFENKYESTTGSASIQYRWNEAVMTYLSWSQGFKSGGFNQRYNVAPPGNLPVAFDEETAETFELGFKSELGANLRLNAAVFSTDYENMQLTYRLGIVPLLFNAGKSSIEGAELELTYAPGQLLVEASAGYLDNQFDEIAVVPGTTQTVGPNNTLPFAPEWQANLGVGYDFEVGNATLTPRVNVSYTSEQFFDAANSMEVAQLDDVTLLNASLTLELGAWRLRAGVNNATDEQYRVAGNSSFSTSAGYAEVIYSRPRNYFVSASVDF</sequence>
<keyword evidence="3 12" id="KW-1134">Transmembrane beta strand</keyword>
<keyword evidence="4" id="KW-0410">Iron transport</keyword>
<dbReference type="CDD" id="cd01347">
    <property type="entry name" value="ligand_gated_channel"/>
    <property type="match status" value="1"/>
</dbReference>
<evidence type="ECO:0000259" key="16">
    <source>
        <dbReference type="Pfam" id="PF00593"/>
    </source>
</evidence>
<dbReference type="Pfam" id="PF07715">
    <property type="entry name" value="Plug"/>
    <property type="match status" value="1"/>
</dbReference>
<feature type="domain" description="TonB-dependent receptor-like beta-barrel" evidence="16">
    <location>
        <begin position="318"/>
        <end position="743"/>
    </location>
</feature>
<evidence type="ECO:0000256" key="1">
    <source>
        <dbReference type="ARBA" id="ARBA00004571"/>
    </source>
</evidence>
<keyword evidence="19" id="KW-1185">Reference proteome</keyword>
<evidence type="ECO:0000256" key="15">
    <source>
        <dbReference type="SAM" id="SignalP"/>
    </source>
</evidence>
<evidence type="ECO:0000259" key="17">
    <source>
        <dbReference type="Pfam" id="PF07715"/>
    </source>
</evidence>
<dbReference type="AlphaFoldDB" id="A0A829YGB0"/>
<dbReference type="PROSITE" id="PS52016">
    <property type="entry name" value="TONB_DEPENDENT_REC_3"/>
    <property type="match status" value="1"/>
</dbReference>
<reference evidence="19" key="1">
    <citation type="submission" date="2020-01" db="EMBL/GenBank/DDBJ databases">
        <title>'Steroidobacter agaridevorans' sp. nov., agar-degrading bacteria isolated from rhizosphere soils.</title>
        <authorList>
            <person name="Ikenaga M."/>
            <person name="Kataoka M."/>
            <person name="Murouchi A."/>
            <person name="Katsuragi S."/>
            <person name="Sakai M."/>
        </authorList>
    </citation>
    <scope>NUCLEOTIDE SEQUENCE [LARGE SCALE GENOMIC DNA]</scope>
    <source>
        <strain evidence="19">YU21-B</strain>
    </source>
</reference>
<evidence type="ECO:0000256" key="11">
    <source>
        <dbReference type="ARBA" id="ARBA00023237"/>
    </source>
</evidence>
<dbReference type="PROSITE" id="PS01156">
    <property type="entry name" value="TONB_DEPENDENT_REC_2"/>
    <property type="match status" value="1"/>
</dbReference>
<gene>
    <name evidence="18" type="primary">fyuA_7</name>
    <name evidence="18" type="ORF">GCM10011487_42940</name>
</gene>
<keyword evidence="11 12" id="KW-0998">Cell outer membrane</keyword>
<keyword evidence="9 14" id="KW-0798">TonB box</keyword>
<dbReference type="SUPFAM" id="SSF56935">
    <property type="entry name" value="Porins"/>
    <property type="match status" value="1"/>
</dbReference>
<dbReference type="InterPro" id="IPR012910">
    <property type="entry name" value="Plug_dom"/>
</dbReference>
<dbReference type="InterPro" id="IPR036942">
    <property type="entry name" value="Beta-barrel_TonB_sf"/>
</dbReference>
<feature type="short sequence motif" description="TonB C-terminal box" evidence="13">
    <location>
        <begin position="765"/>
        <end position="782"/>
    </location>
</feature>
<evidence type="ECO:0000256" key="12">
    <source>
        <dbReference type="PROSITE-ProRule" id="PRU01360"/>
    </source>
</evidence>
<keyword evidence="18" id="KW-0675">Receptor</keyword>
<dbReference type="InterPro" id="IPR010917">
    <property type="entry name" value="TonB_rcpt_CS"/>
</dbReference>
<comment type="similarity">
    <text evidence="12 14">Belongs to the TonB-dependent receptor family.</text>
</comment>
<dbReference type="EMBL" id="BLJN01000004">
    <property type="protein sequence ID" value="GFE82294.1"/>
    <property type="molecule type" value="Genomic_DNA"/>
</dbReference>
<evidence type="ECO:0000256" key="4">
    <source>
        <dbReference type="ARBA" id="ARBA00022496"/>
    </source>
</evidence>
<dbReference type="Gene3D" id="2.40.170.20">
    <property type="entry name" value="TonB-dependent receptor, beta-barrel domain"/>
    <property type="match status" value="1"/>
</dbReference>
<keyword evidence="5 12" id="KW-0812">Transmembrane</keyword>
<dbReference type="GO" id="GO:0009279">
    <property type="term" value="C:cell outer membrane"/>
    <property type="evidence" value="ECO:0007669"/>
    <property type="project" value="UniProtKB-SubCell"/>
</dbReference>
<accession>A0A829YGB0</accession>
<proteinExistence type="inferred from homology"/>
<evidence type="ECO:0000256" key="14">
    <source>
        <dbReference type="RuleBase" id="RU003357"/>
    </source>
</evidence>
<dbReference type="Pfam" id="PF00593">
    <property type="entry name" value="TonB_dep_Rec_b-barrel"/>
    <property type="match status" value="1"/>
</dbReference>
<evidence type="ECO:0000313" key="18">
    <source>
        <dbReference type="EMBL" id="GFE82294.1"/>
    </source>
</evidence>
<keyword evidence="2 12" id="KW-0813">Transport</keyword>
<dbReference type="Proteomes" id="UP000445000">
    <property type="component" value="Unassembled WGS sequence"/>
</dbReference>
<feature type="domain" description="TonB-dependent receptor plug" evidence="17">
    <location>
        <begin position="58"/>
        <end position="170"/>
    </location>
</feature>
<feature type="chain" id="PRO_5032945474" evidence="15">
    <location>
        <begin position="35"/>
        <end position="782"/>
    </location>
</feature>
<evidence type="ECO:0000313" key="19">
    <source>
        <dbReference type="Proteomes" id="UP000445000"/>
    </source>
</evidence>
<dbReference type="GO" id="GO:0006826">
    <property type="term" value="P:iron ion transport"/>
    <property type="evidence" value="ECO:0007669"/>
    <property type="project" value="UniProtKB-KW"/>
</dbReference>
<feature type="signal peptide" evidence="15">
    <location>
        <begin position="1"/>
        <end position="34"/>
    </location>
</feature>
<dbReference type="InterPro" id="IPR000531">
    <property type="entry name" value="Beta-barrel_TonB"/>
</dbReference>
<dbReference type="PANTHER" id="PTHR32552">
    <property type="entry name" value="FERRICHROME IRON RECEPTOR-RELATED"/>
    <property type="match status" value="1"/>
</dbReference>
<protein>
    <submittedName>
        <fullName evidence="18">TonB-dependent receptor</fullName>
    </submittedName>
</protein>
<keyword evidence="8" id="KW-0406">Ion transport</keyword>
<comment type="caution">
    <text evidence="18">The sequence shown here is derived from an EMBL/GenBank/DDBJ whole genome shotgun (WGS) entry which is preliminary data.</text>
</comment>
<organism evidence="18 19">
    <name type="scientific">Steroidobacter agaridevorans</name>
    <dbReference type="NCBI Taxonomy" id="2695856"/>
    <lineage>
        <taxon>Bacteria</taxon>
        <taxon>Pseudomonadati</taxon>
        <taxon>Pseudomonadota</taxon>
        <taxon>Gammaproteobacteria</taxon>
        <taxon>Steroidobacterales</taxon>
        <taxon>Steroidobacteraceae</taxon>
        <taxon>Steroidobacter</taxon>
    </lineage>
</organism>
<evidence type="ECO:0000256" key="7">
    <source>
        <dbReference type="ARBA" id="ARBA00023004"/>
    </source>
</evidence>
<dbReference type="InterPro" id="IPR039426">
    <property type="entry name" value="TonB-dep_rcpt-like"/>
</dbReference>
<evidence type="ECO:0000256" key="6">
    <source>
        <dbReference type="ARBA" id="ARBA00022729"/>
    </source>
</evidence>
<evidence type="ECO:0000256" key="3">
    <source>
        <dbReference type="ARBA" id="ARBA00022452"/>
    </source>
</evidence>
<keyword evidence="7" id="KW-0408">Iron</keyword>
<dbReference type="PANTHER" id="PTHR32552:SF81">
    <property type="entry name" value="TONB-DEPENDENT OUTER MEMBRANE RECEPTOR"/>
    <property type="match status" value="1"/>
</dbReference>
<evidence type="ECO:0000256" key="13">
    <source>
        <dbReference type="PROSITE-ProRule" id="PRU10144"/>
    </source>
</evidence>
<keyword evidence="10 12" id="KW-0472">Membrane</keyword>
<name>A0A829YGB0_9GAMM</name>
<keyword evidence="6 15" id="KW-0732">Signal</keyword>
<dbReference type="RefSeq" id="WP_161813949.1">
    <property type="nucleotide sequence ID" value="NZ_BLJN01000004.1"/>
</dbReference>